<evidence type="ECO:0000256" key="3">
    <source>
        <dbReference type="ARBA" id="ARBA00022801"/>
    </source>
</evidence>
<evidence type="ECO:0008006" key="8">
    <source>
        <dbReference type="Google" id="ProtNLM"/>
    </source>
</evidence>
<evidence type="ECO:0000313" key="6">
    <source>
        <dbReference type="EMBL" id="OEJ25881.1"/>
    </source>
</evidence>
<keyword evidence="1 5" id="KW-0732">Signal</keyword>
<sequence>MHRSLRTTLATATAAALTGGLLVAGAGAAAAAPTAGLQGDFNRDGYRDLAVSAAGATVKGHSGAGALTVLYGSPAGAGAQKTQTITQETPGVPGTAEKGDAFGGHTATADFNGDGYADLAIGARFEDVGSDVDGGTVTVVFGSATGLTGGVTVADPTSTKHDHFGSVMAAGDFNGDGKPDLAVTADNNRIDVFRGGISKSGTTGGRYTLTTPVLAVEGHDIFNVTAGNVNNDGRTDLVVDGYEGDATGEWSYNANYYLPGSSSGITTTGARKLPAGIITDIGDTNGDSFGDIVVGNSWDTDGGVAKGGAVQVVYGTAGGPTGGKDTITQDSPGVPGSSETGDGFGWELSLGDINGDGLQDLAVGAANEDIGGVADTGMVTVMYGTPSGFSTSGAQAIEQDTPGVPGASEKLDGFGGEVFLSDTTGDGKADLTVGVPWENAQDGYVVAFRSDGTKISTAGRGIGLTAAGISTAGTPRLGANISG</sequence>
<dbReference type="AlphaFoldDB" id="A0A1E5P8J9"/>
<name>A0A1E5P8J9_9ACTN</name>
<keyword evidence="7" id="KW-1185">Reference proteome</keyword>
<reference evidence="6 7" key="1">
    <citation type="submission" date="2016-08" db="EMBL/GenBank/DDBJ databases">
        <title>Complete genome sequence of Streptomyces agglomeratus strain 6-3-2, a novel anti-MRSA actinomycete isolated from Wuli of Tebit, China.</title>
        <authorList>
            <person name="Chen X."/>
        </authorList>
    </citation>
    <scope>NUCLEOTIDE SEQUENCE [LARGE SCALE GENOMIC DNA]</scope>
    <source>
        <strain evidence="6 7">6-3-2</strain>
    </source>
</reference>
<dbReference type="SMART" id="SM00191">
    <property type="entry name" value="Int_alpha"/>
    <property type="match status" value="6"/>
</dbReference>
<evidence type="ECO:0000256" key="2">
    <source>
        <dbReference type="ARBA" id="ARBA00022737"/>
    </source>
</evidence>
<dbReference type="PANTHER" id="PTHR23221">
    <property type="entry name" value="GLYCOSYLPHOSPHATIDYLINOSITOL PHOSPHOLIPASE D"/>
    <property type="match status" value="1"/>
</dbReference>
<accession>A0A1E5P8J9</accession>
<comment type="caution">
    <text evidence="6">The sequence shown here is derived from an EMBL/GenBank/DDBJ whole genome shotgun (WGS) entry which is preliminary data.</text>
</comment>
<dbReference type="Pfam" id="PF01839">
    <property type="entry name" value="FG-GAP"/>
    <property type="match status" value="4"/>
</dbReference>
<keyword evidence="3" id="KW-0378">Hydrolase</keyword>
<dbReference type="GO" id="GO:0016787">
    <property type="term" value="F:hydrolase activity"/>
    <property type="evidence" value="ECO:0007669"/>
    <property type="project" value="UniProtKB-KW"/>
</dbReference>
<dbReference type="EMBL" id="MEHJ01000001">
    <property type="protein sequence ID" value="OEJ25881.1"/>
    <property type="molecule type" value="Genomic_DNA"/>
</dbReference>
<dbReference type="Pfam" id="PF13517">
    <property type="entry name" value="FG-GAP_3"/>
    <property type="match status" value="1"/>
</dbReference>
<organism evidence="6 7">
    <name type="scientific">Streptomyces agglomeratus</name>
    <dbReference type="NCBI Taxonomy" id="285458"/>
    <lineage>
        <taxon>Bacteria</taxon>
        <taxon>Bacillati</taxon>
        <taxon>Actinomycetota</taxon>
        <taxon>Actinomycetes</taxon>
        <taxon>Kitasatosporales</taxon>
        <taxon>Streptomycetaceae</taxon>
        <taxon>Streptomyces</taxon>
    </lineage>
</organism>
<gene>
    <name evidence="6" type="ORF">AS594_16625</name>
</gene>
<dbReference type="SUPFAM" id="SSF69318">
    <property type="entry name" value="Integrin alpha N-terminal domain"/>
    <property type="match status" value="1"/>
</dbReference>
<dbReference type="RefSeq" id="WP_069932746.1">
    <property type="nucleotide sequence ID" value="NZ_MEHJ01000001.1"/>
</dbReference>
<feature type="signal peptide" evidence="5">
    <location>
        <begin position="1"/>
        <end position="31"/>
    </location>
</feature>
<dbReference type="PANTHER" id="PTHR23221:SF7">
    <property type="entry name" value="PHOSPHATIDYLINOSITOL-GLYCAN-SPECIFIC PHOSPHOLIPASE D"/>
    <property type="match status" value="1"/>
</dbReference>
<proteinExistence type="predicted"/>
<dbReference type="InterPro" id="IPR013519">
    <property type="entry name" value="Int_alpha_beta-p"/>
</dbReference>
<dbReference type="OrthoDB" id="344301at2"/>
<protein>
    <recommendedName>
        <fullName evidence="8">Integrin-like protein</fullName>
    </recommendedName>
</protein>
<keyword evidence="2" id="KW-0677">Repeat</keyword>
<feature type="chain" id="PRO_5009183085" description="Integrin-like protein" evidence="5">
    <location>
        <begin position="32"/>
        <end position="483"/>
    </location>
</feature>
<evidence type="ECO:0000313" key="7">
    <source>
        <dbReference type="Proteomes" id="UP000095759"/>
    </source>
</evidence>
<keyword evidence="4" id="KW-0325">Glycoprotein</keyword>
<dbReference type="STRING" id="285458.BGM19_20310"/>
<dbReference type="Gene3D" id="2.130.10.130">
    <property type="entry name" value="Integrin alpha, N-terminal"/>
    <property type="match status" value="4"/>
</dbReference>
<dbReference type="InterPro" id="IPR013517">
    <property type="entry name" value="FG-GAP"/>
</dbReference>
<dbReference type="Proteomes" id="UP000095759">
    <property type="component" value="Unassembled WGS sequence"/>
</dbReference>
<dbReference type="PROSITE" id="PS51470">
    <property type="entry name" value="FG_GAP"/>
    <property type="match status" value="2"/>
</dbReference>
<dbReference type="InterPro" id="IPR028994">
    <property type="entry name" value="Integrin_alpha_N"/>
</dbReference>
<evidence type="ECO:0000256" key="1">
    <source>
        <dbReference type="ARBA" id="ARBA00022729"/>
    </source>
</evidence>
<evidence type="ECO:0000256" key="5">
    <source>
        <dbReference type="SAM" id="SignalP"/>
    </source>
</evidence>
<evidence type="ECO:0000256" key="4">
    <source>
        <dbReference type="ARBA" id="ARBA00023180"/>
    </source>
</evidence>